<evidence type="ECO:0000313" key="2">
    <source>
        <dbReference type="EMBL" id="TFB04637.1"/>
    </source>
</evidence>
<dbReference type="EMBL" id="PPTA01000004">
    <property type="protein sequence ID" value="TFB04637.1"/>
    <property type="molecule type" value="Genomic_DNA"/>
</dbReference>
<comment type="caution">
    <text evidence="2">The sequence shown here is derived from an EMBL/GenBank/DDBJ whole genome shotgun (WGS) entry which is preliminary data.</text>
</comment>
<dbReference type="InterPro" id="IPR010730">
    <property type="entry name" value="HET"/>
</dbReference>
<organism evidence="2 3">
    <name type="scientific">Trichoderma ghanense</name>
    <dbReference type="NCBI Taxonomy" id="65468"/>
    <lineage>
        <taxon>Eukaryota</taxon>
        <taxon>Fungi</taxon>
        <taxon>Dikarya</taxon>
        <taxon>Ascomycota</taxon>
        <taxon>Pezizomycotina</taxon>
        <taxon>Sordariomycetes</taxon>
        <taxon>Hypocreomycetidae</taxon>
        <taxon>Hypocreales</taxon>
        <taxon>Hypocreaceae</taxon>
        <taxon>Trichoderma</taxon>
    </lineage>
</organism>
<dbReference type="PANTHER" id="PTHR24148:SF64">
    <property type="entry name" value="HETEROKARYON INCOMPATIBILITY DOMAIN-CONTAINING PROTEIN"/>
    <property type="match status" value="1"/>
</dbReference>
<dbReference type="InterPro" id="IPR052895">
    <property type="entry name" value="HetReg/Transcr_Mod"/>
</dbReference>
<feature type="domain" description="Heterokaryon incompatibility" evidence="1">
    <location>
        <begin position="50"/>
        <end position="246"/>
    </location>
</feature>
<reference evidence="2 3" key="1">
    <citation type="submission" date="2018-01" db="EMBL/GenBank/DDBJ databases">
        <title>Genome characterization of the sugarcane-associated fungus Trichoderma ghanense CCMA-1212 and their application in lignocelulose bioconversion.</title>
        <authorList>
            <person name="Steindorff A.S."/>
            <person name="Mendes T.D."/>
            <person name="Vilela E.S.D."/>
            <person name="Rodrigues D.S."/>
            <person name="Formighieri E.F."/>
            <person name="Melo I.S."/>
            <person name="Favaro L.C.L."/>
        </authorList>
    </citation>
    <scope>NUCLEOTIDE SEQUENCE [LARGE SCALE GENOMIC DNA]</scope>
    <source>
        <strain evidence="2 3">CCMA-1212</strain>
    </source>
</reference>
<name>A0ABY2HAT5_9HYPO</name>
<keyword evidence="3" id="KW-1185">Reference proteome</keyword>
<dbReference type="PANTHER" id="PTHR24148">
    <property type="entry name" value="ANKYRIN REPEAT DOMAIN-CONTAINING PROTEIN 39 HOMOLOG-RELATED"/>
    <property type="match status" value="1"/>
</dbReference>
<accession>A0ABY2HAT5</accession>
<gene>
    <name evidence="2" type="ORF">CCMA1212_004130</name>
</gene>
<dbReference type="Proteomes" id="UP001642720">
    <property type="component" value="Unassembled WGS sequence"/>
</dbReference>
<dbReference type="GeneID" id="300575896"/>
<dbReference type="Pfam" id="PF26639">
    <property type="entry name" value="Het-6_barrel"/>
    <property type="match status" value="1"/>
</dbReference>
<protein>
    <recommendedName>
        <fullName evidence="1">Heterokaryon incompatibility domain-containing protein</fullName>
    </recommendedName>
</protein>
<sequence>MVRLWATSKMYSQLDVNRRQIRLVSILPGRWSEGVSCKLTVVSLDDEPRYEALSYTWGDPSDKVTIFLEGVDFPVTKTLHLALRRLRRVGETRLIWVDALCINQLDKPEKTGQIQMMKDIYSGATEVQVYLGESRVLETITVEEQLTWAEPPRSYWFGDNRDLPSLNNYGTWQTMTEDQLSRSSPTTRLRQAISSAYTILVLLAEGRCLRNFLLNGTNPQVWAETLSVLHHIASSPWWKRVWVVEEVILSRSATTIYGEVVAPLDSVERGGSMIPIHIERCCRDFYRSLSRDLQPHLLAIAQHTTALEALRHEWDFYADNEAERLSRFLAMTRTRGAYDARDKIYSLLGLTKDCSERLSILPDYSVTISQVYIHTAFQIIRHQNSLEILATVERKRTDSEIPTWCPDWRSNGDGEENDLWVHSRSWKFDAGPSNGNAHPITLASASFSSLSGRRVAMLFHTRVLAVKGVHVDVVAGTTSPLSQDEELAPRLDEFAQMVGYDSEPQAPYVGDGIVKEAFWRTMLNDALEPEPNQHERLIAEDETLFAWWWRILRDRNAQVPNCVIAFPTLGPVNLRARLRIIARSFWFPNDKRAFFTTQQGYMGFGPPDMRQGDLVAVLLGSRMPFILRQTPPPAIVSGSEGIYDNRYYTVVGYCYVHGLMKGKAVSENAKIYDINLI</sequence>
<proteinExistence type="predicted"/>
<evidence type="ECO:0000313" key="3">
    <source>
        <dbReference type="Proteomes" id="UP001642720"/>
    </source>
</evidence>
<dbReference type="RefSeq" id="XP_073560838.1">
    <property type="nucleotide sequence ID" value="XM_073701446.1"/>
</dbReference>
<evidence type="ECO:0000259" key="1">
    <source>
        <dbReference type="Pfam" id="PF06985"/>
    </source>
</evidence>
<dbReference type="Pfam" id="PF06985">
    <property type="entry name" value="HET"/>
    <property type="match status" value="1"/>
</dbReference>